<dbReference type="EMBL" id="JACHOT010000008">
    <property type="protein sequence ID" value="MBB4652760.1"/>
    <property type="molecule type" value="Genomic_DNA"/>
</dbReference>
<dbReference type="PRINTS" id="PR00111">
    <property type="entry name" value="ABHYDROLASE"/>
</dbReference>
<evidence type="ECO:0000313" key="4">
    <source>
        <dbReference type="Proteomes" id="UP000539538"/>
    </source>
</evidence>
<dbReference type="Proteomes" id="UP000539538">
    <property type="component" value="Unassembled WGS sequence"/>
</dbReference>
<proteinExistence type="predicted"/>
<dbReference type="Pfam" id="PF00561">
    <property type="entry name" value="Abhydrolase_1"/>
    <property type="match status" value="1"/>
</dbReference>
<keyword evidence="4" id="KW-1185">Reference proteome</keyword>
<comment type="caution">
    <text evidence="3">The sequence shown here is derived from an EMBL/GenBank/DDBJ whole genome shotgun (WGS) entry which is preliminary data.</text>
</comment>
<evidence type="ECO:0000256" key="1">
    <source>
        <dbReference type="ARBA" id="ARBA00022801"/>
    </source>
</evidence>
<dbReference type="InterPro" id="IPR000639">
    <property type="entry name" value="Epox_hydrolase-like"/>
</dbReference>
<evidence type="ECO:0000259" key="2">
    <source>
        <dbReference type="Pfam" id="PF00561"/>
    </source>
</evidence>
<dbReference type="SUPFAM" id="SSF53474">
    <property type="entry name" value="alpha/beta-Hydrolases"/>
    <property type="match status" value="1"/>
</dbReference>
<dbReference type="PANTHER" id="PTHR43329">
    <property type="entry name" value="EPOXIDE HYDROLASE"/>
    <property type="match status" value="1"/>
</dbReference>
<dbReference type="InterPro" id="IPR029058">
    <property type="entry name" value="AB_hydrolase_fold"/>
</dbReference>
<dbReference type="InterPro" id="IPR000073">
    <property type="entry name" value="AB_hydrolase_1"/>
</dbReference>
<feature type="domain" description="AB hydrolase-1" evidence="2">
    <location>
        <begin position="27"/>
        <end position="309"/>
    </location>
</feature>
<organism evidence="3 4">
    <name type="scientific">Aminobacter niigataensis</name>
    <dbReference type="NCBI Taxonomy" id="83265"/>
    <lineage>
        <taxon>Bacteria</taxon>
        <taxon>Pseudomonadati</taxon>
        <taxon>Pseudomonadota</taxon>
        <taxon>Alphaproteobacteria</taxon>
        <taxon>Hyphomicrobiales</taxon>
        <taxon>Phyllobacteriaceae</taxon>
        <taxon>Aminobacter</taxon>
    </lineage>
</organism>
<name>A0ABR6L7I0_9HYPH</name>
<dbReference type="Gene3D" id="3.40.50.1820">
    <property type="entry name" value="alpha/beta hydrolase"/>
    <property type="match status" value="1"/>
</dbReference>
<dbReference type="PRINTS" id="PR00412">
    <property type="entry name" value="EPOXHYDRLASE"/>
</dbReference>
<reference evidence="3 4" key="1">
    <citation type="submission" date="2020-08" db="EMBL/GenBank/DDBJ databases">
        <title>Genomic Encyclopedia of Type Strains, Phase IV (KMG-IV): sequencing the most valuable type-strain genomes for metagenomic binning, comparative biology and taxonomic classification.</title>
        <authorList>
            <person name="Goeker M."/>
        </authorList>
    </citation>
    <scope>NUCLEOTIDE SEQUENCE [LARGE SCALE GENOMIC DNA]</scope>
    <source>
        <strain evidence="3 4">DSM 7050</strain>
    </source>
</reference>
<sequence>MPQLPYRFLDVNGLRMRIADQGQGQGPLVLLCHGFPETAYSWRHQIAALAAANHRVVAPDLRGFGGTDRPADSAQYSIMHLVADMVGLLDALGEERAVIVGNDWGATLAWQAALLRPDRFHAVAAIGVPMMGQPPVPPTRIFPQTDDAIFYTLYFQQPGVAEAEFERDIGLTLRKILYAASGDAGPRLEGDGTPNPFAMVSREQGLLAPLPTPDALPSWLSVADLDAYVGDFQASGFRGGLNLYRNLDRNWEMQHAFSGLKVAVPALFLIGERDVGLQIPGMRDIIAAMPSLVPLLRQPIYLQGSGHWAPQERPDLASEALLSFLKTL</sequence>
<gene>
    <name evidence="3" type="ORF">GGQ99_004541</name>
</gene>
<accession>A0ABR6L7I0</accession>
<keyword evidence="1" id="KW-0378">Hydrolase</keyword>
<protein>
    <submittedName>
        <fullName evidence="3">Pimeloyl-ACP methyl ester carboxylesterase</fullName>
    </submittedName>
</protein>
<evidence type="ECO:0000313" key="3">
    <source>
        <dbReference type="EMBL" id="MBB4652760.1"/>
    </source>
</evidence>